<organism evidence="3 4">
    <name type="scientific">Pedobacter segetis</name>
    <dbReference type="NCBI Taxonomy" id="2793069"/>
    <lineage>
        <taxon>Bacteria</taxon>
        <taxon>Pseudomonadati</taxon>
        <taxon>Bacteroidota</taxon>
        <taxon>Sphingobacteriia</taxon>
        <taxon>Sphingobacteriales</taxon>
        <taxon>Sphingobacteriaceae</taxon>
        <taxon>Pedobacter</taxon>
    </lineage>
</organism>
<evidence type="ECO:0000256" key="1">
    <source>
        <dbReference type="SAM" id="SignalP"/>
    </source>
</evidence>
<dbReference type="InterPro" id="IPR011041">
    <property type="entry name" value="Quinoprot_gluc/sorb_DH_b-prop"/>
</dbReference>
<dbReference type="PANTHER" id="PTHR19328:SF53">
    <property type="entry name" value="MEMBRANE PROTEIN"/>
    <property type="match status" value="1"/>
</dbReference>
<dbReference type="Proteomes" id="UP000660024">
    <property type="component" value="Unassembled WGS sequence"/>
</dbReference>
<evidence type="ECO:0000259" key="2">
    <source>
        <dbReference type="Pfam" id="PF22807"/>
    </source>
</evidence>
<proteinExistence type="predicted"/>
<protein>
    <submittedName>
        <fullName evidence="3">PQQ-dependent sugar dehydrogenase</fullName>
    </submittedName>
</protein>
<gene>
    <name evidence="3" type="ORF">I5M32_13980</name>
</gene>
<dbReference type="InterPro" id="IPR054539">
    <property type="entry name" value="Beta-prop_PDH"/>
</dbReference>
<reference evidence="3 4" key="1">
    <citation type="submission" date="2020-12" db="EMBL/GenBank/DDBJ databases">
        <title>Bacterial novel species Pedobacter sp. SD-b isolated from soil.</title>
        <authorList>
            <person name="Jung H.-Y."/>
        </authorList>
    </citation>
    <scope>NUCLEOTIDE SEQUENCE [LARGE SCALE GENOMIC DNA]</scope>
    <source>
        <strain evidence="3 4">SD-b</strain>
    </source>
</reference>
<feature type="signal peptide" evidence="1">
    <location>
        <begin position="1"/>
        <end position="20"/>
    </location>
</feature>
<name>A0ABS1BMF6_9SPHI</name>
<evidence type="ECO:0000313" key="3">
    <source>
        <dbReference type="EMBL" id="MBK0384074.1"/>
    </source>
</evidence>
<keyword evidence="4" id="KW-1185">Reference proteome</keyword>
<dbReference type="SUPFAM" id="SSF50952">
    <property type="entry name" value="Soluble quinoprotein glucose dehydrogenase"/>
    <property type="match status" value="1"/>
</dbReference>
<dbReference type="RefSeq" id="WP_200587445.1">
    <property type="nucleotide sequence ID" value="NZ_JAEHFY010000021.1"/>
</dbReference>
<evidence type="ECO:0000313" key="4">
    <source>
        <dbReference type="Proteomes" id="UP000660024"/>
    </source>
</evidence>
<feature type="chain" id="PRO_5046897108" evidence="1">
    <location>
        <begin position="21"/>
        <end position="423"/>
    </location>
</feature>
<keyword evidence="1" id="KW-0732">Signal</keyword>
<sequence length="423" mass="47023">MRTKNIAVYTLATLLLFCFAFTKATKQDKDPQNAGLVLPAGFTASKIIENTGRPRHIVVTKSGEIYVKLFRLLNGKGILLLSDDDKDGKYTVKSSFGNYAGTGIAIKNGYLYASSDEEVFRYKLDGNEHVIDPDHPEKIITGLLAGKQHQTKSIVLDNDNNIYVNIGAKLNSCQEKDRALHSPGIPGCPLLDSMGGIWKFKADRLNQSYSQGERYATGLRNVMGLDWNQTNNTLYVMQHGRDNLHSSWPELYTDKQSAELPAECMYKIQKGDNAGWPYIYYDQIQHKKILAPEYGGDGKIEGNKNYIDPIVAFPGHMAPNGLLFYTGNLFPEKYKNGAFIAFHGSWNRSPEPQEGYYVAFVPFKNGMPSGKWEVFANGFSGLTEVISPGQAQHRPCGLAQGPDGSLYVTDDAKGSIFKISYNR</sequence>
<dbReference type="Gene3D" id="2.120.10.30">
    <property type="entry name" value="TolB, C-terminal domain"/>
    <property type="match status" value="1"/>
</dbReference>
<comment type="caution">
    <text evidence="3">The sequence shown here is derived from an EMBL/GenBank/DDBJ whole genome shotgun (WGS) entry which is preliminary data.</text>
</comment>
<feature type="domain" description="Pyrroloquinoline quinone-dependent pyranose dehydrogenase beta-propeller" evidence="2">
    <location>
        <begin position="38"/>
        <end position="420"/>
    </location>
</feature>
<dbReference type="InterPro" id="IPR011042">
    <property type="entry name" value="6-blade_b-propeller_TolB-like"/>
</dbReference>
<accession>A0ABS1BMF6</accession>
<dbReference type="Pfam" id="PF22807">
    <property type="entry name" value="TrAA12"/>
    <property type="match status" value="1"/>
</dbReference>
<dbReference type="EMBL" id="JAEHFY010000021">
    <property type="protein sequence ID" value="MBK0384074.1"/>
    <property type="molecule type" value="Genomic_DNA"/>
</dbReference>
<dbReference type="PANTHER" id="PTHR19328">
    <property type="entry name" value="HEDGEHOG-INTERACTING PROTEIN"/>
    <property type="match status" value="1"/>
</dbReference>